<keyword evidence="5" id="KW-1185">Reference proteome</keyword>
<evidence type="ECO:0000256" key="1">
    <source>
        <dbReference type="ARBA" id="ARBA00022603"/>
    </source>
</evidence>
<dbReference type="GO" id="GO:0008173">
    <property type="term" value="F:RNA methyltransferase activity"/>
    <property type="evidence" value="ECO:0007669"/>
    <property type="project" value="InterPro"/>
</dbReference>
<dbReference type="STRING" id="1563681.BFP71_05850"/>
<feature type="domain" description="tRNA/rRNA methyltransferase SpoU type" evidence="3">
    <location>
        <begin position="25"/>
        <end position="168"/>
    </location>
</feature>
<dbReference type="EMBL" id="MDGQ01000003">
    <property type="protein sequence ID" value="OEK07276.1"/>
    <property type="molecule type" value="Genomic_DNA"/>
</dbReference>
<dbReference type="InterPro" id="IPR029028">
    <property type="entry name" value="Alpha/beta_knot_MTases"/>
</dbReference>
<dbReference type="Proteomes" id="UP000095552">
    <property type="component" value="Unassembled WGS sequence"/>
</dbReference>
<dbReference type="InterPro" id="IPR029026">
    <property type="entry name" value="tRNA_m1G_MTases_N"/>
</dbReference>
<dbReference type="GO" id="GO:0005829">
    <property type="term" value="C:cytosol"/>
    <property type="evidence" value="ECO:0007669"/>
    <property type="project" value="TreeGrafter"/>
</dbReference>
<name>A0A1E5T7F1_9BACT</name>
<dbReference type="RefSeq" id="WP_069834587.1">
    <property type="nucleotide sequence ID" value="NZ_MDGQ01000003.1"/>
</dbReference>
<accession>A0A1E5T7F1</accession>
<protein>
    <submittedName>
        <fullName evidence="4">RNA methyltransferase</fullName>
    </submittedName>
</protein>
<sequence length="177" mass="19430">MRKLKNEELNRPDIEAFKATDKLPVVVVMDNVRSMHNVGSAFRSADAFGITSIALCGITAQPPHREIHKTALGATESVDWKYYENTRSACEVLKAEGYTIMAVEQAEGSIPLQDFKPIENQKVAIVLGNEVFGVEDEIVELADGCLEIPQFGTKHSLNVSVTAGIVLWDLVSKMKLA</sequence>
<dbReference type="PANTHER" id="PTHR46429:SF1">
    <property type="entry name" value="23S RRNA (GUANOSINE-2'-O-)-METHYLTRANSFERASE RLMB"/>
    <property type="match status" value="1"/>
</dbReference>
<evidence type="ECO:0000313" key="5">
    <source>
        <dbReference type="Proteomes" id="UP000095552"/>
    </source>
</evidence>
<dbReference type="Pfam" id="PF00588">
    <property type="entry name" value="SpoU_methylase"/>
    <property type="match status" value="1"/>
</dbReference>
<organism evidence="4 5">
    <name type="scientific">Roseivirga misakiensis</name>
    <dbReference type="NCBI Taxonomy" id="1563681"/>
    <lineage>
        <taxon>Bacteria</taxon>
        <taxon>Pseudomonadati</taxon>
        <taxon>Bacteroidota</taxon>
        <taxon>Cytophagia</taxon>
        <taxon>Cytophagales</taxon>
        <taxon>Roseivirgaceae</taxon>
        <taxon>Roseivirga</taxon>
    </lineage>
</organism>
<dbReference type="InterPro" id="IPR004441">
    <property type="entry name" value="rRNA_MeTrfase_TrmH"/>
</dbReference>
<dbReference type="CDD" id="cd18097">
    <property type="entry name" value="SpoU-like"/>
    <property type="match status" value="1"/>
</dbReference>
<dbReference type="GO" id="GO:0003723">
    <property type="term" value="F:RNA binding"/>
    <property type="evidence" value="ECO:0007669"/>
    <property type="project" value="InterPro"/>
</dbReference>
<dbReference type="PANTHER" id="PTHR46429">
    <property type="entry name" value="23S RRNA (GUANOSINE-2'-O-)-METHYLTRANSFERASE RLMB"/>
    <property type="match status" value="1"/>
</dbReference>
<gene>
    <name evidence="4" type="ORF">BFP71_05850</name>
</gene>
<dbReference type="OrthoDB" id="9795352at2"/>
<proteinExistence type="predicted"/>
<dbReference type="InterPro" id="IPR001537">
    <property type="entry name" value="SpoU_MeTrfase"/>
</dbReference>
<keyword evidence="2 4" id="KW-0808">Transferase</keyword>
<dbReference type="GO" id="GO:0032259">
    <property type="term" value="P:methylation"/>
    <property type="evidence" value="ECO:0007669"/>
    <property type="project" value="UniProtKB-KW"/>
</dbReference>
<evidence type="ECO:0000313" key="4">
    <source>
        <dbReference type="EMBL" id="OEK07276.1"/>
    </source>
</evidence>
<dbReference type="SUPFAM" id="SSF75217">
    <property type="entry name" value="alpha/beta knot"/>
    <property type="match status" value="1"/>
</dbReference>
<dbReference type="Gene3D" id="3.40.1280.10">
    <property type="match status" value="1"/>
</dbReference>
<evidence type="ECO:0000259" key="3">
    <source>
        <dbReference type="Pfam" id="PF00588"/>
    </source>
</evidence>
<comment type="caution">
    <text evidence="4">The sequence shown here is derived from an EMBL/GenBank/DDBJ whole genome shotgun (WGS) entry which is preliminary data.</text>
</comment>
<evidence type="ECO:0000256" key="2">
    <source>
        <dbReference type="ARBA" id="ARBA00022679"/>
    </source>
</evidence>
<keyword evidence="1 4" id="KW-0489">Methyltransferase</keyword>
<dbReference type="GO" id="GO:0006396">
    <property type="term" value="P:RNA processing"/>
    <property type="evidence" value="ECO:0007669"/>
    <property type="project" value="InterPro"/>
</dbReference>
<dbReference type="AlphaFoldDB" id="A0A1E5T7F1"/>
<reference evidence="4 5" key="1">
    <citation type="submission" date="2016-08" db="EMBL/GenBank/DDBJ databases">
        <title>Draft genome of Fabibacter sp. strain SK-8.</title>
        <authorList>
            <person name="Wong S.-K."/>
            <person name="Hamasaki K."/>
            <person name="Yoshizawa S."/>
        </authorList>
    </citation>
    <scope>NUCLEOTIDE SEQUENCE [LARGE SCALE GENOMIC DNA]</scope>
    <source>
        <strain evidence="4 5">SK-8</strain>
    </source>
</reference>